<evidence type="ECO:0000313" key="7">
    <source>
        <dbReference type="EMBL" id="BBL72191.1"/>
    </source>
</evidence>
<dbReference type="HAMAP" id="MF_00376">
    <property type="entry name" value="Dephospho_CoA_kinase"/>
    <property type="match status" value="1"/>
</dbReference>
<organism evidence="7 8">
    <name type="scientific">Methylogaea oryzae</name>
    <dbReference type="NCBI Taxonomy" id="1295382"/>
    <lineage>
        <taxon>Bacteria</taxon>
        <taxon>Pseudomonadati</taxon>
        <taxon>Pseudomonadota</taxon>
        <taxon>Gammaproteobacteria</taxon>
        <taxon>Methylococcales</taxon>
        <taxon>Methylococcaceae</taxon>
        <taxon>Methylogaea</taxon>
    </lineage>
</organism>
<dbReference type="EC" id="2.7.1.24" evidence="5 6"/>
<dbReference type="InterPro" id="IPR027417">
    <property type="entry name" value="P-loop_NTPase"/>
</dbReference>
<dbReference type="RefSeq" id="WP_054772611.1">
    <property type="nucleotide sequence ID" value="NZ_AP019782.1"/>
</dbReference>
<comment type="function">
    <text evidence="5">Catalyzes the phosphorylation of the 3'-hydroxyl group of dephosphocoenzyme A to form coenzyme A.</text>
</comment>
<dbReference type="Pfam" id="PF01121">
    <property type="entry name" value="CoaE"/>
    <property type="match status" value="1"/>
</dbReference>
<dbReference type="Gene3D" id="3.40.50.300">
    <property type="entry name" value="P-loop containing nucleotide triphosphate hydrolases"/>
    <property type="match status" value="1"/>
</dbReference>
<keyword evidence="5" id="KW-0963">Cytoplasm</keyword>
<evidence type="ECO:0000256" key="3">
    <source>
        <dbReference type="ARBA" id="ARBA00022840"/>
    </source>
</evidence>
<dbReference type="AlphaFoldDB" id="A0A8D5AJ99"/>
<dbReference type="NCBIfam" id="TIGR00152">
    <property type="entry name" value="dephospho-CoA kinase"/>
    <property type="match status" value="1"/>
</dbReference>
<dbReference type="InterPro" id="IPR001977">
    <property type="entry name" value="Depp_CoAkinase"/>
</dbReference>
<keyword evidence="4 5" id="KW-0173">Coenzyme A biosynthesis</keyword>
<keyword evidence="8" id="KW-1185">Reference proteome</keyword>
<comment type="subcellular location">
    <subcellularLocation>
        <location evidence="5">Cytoplasm</location>
    </subcellularLocation>
</comment>
<accession>A0A8D5AJ99</accession>
<evidence type="ECO:0000256" key="5">
    <source>
        <dbReference type="HAMAP-Rule" id="MF_00376"/>
    </source>
</evidence>
<comment type="similarity">
    <text evidence="1 5">Belongs to the CoaE family.</text>
</comment>
<proteinExistence type="inferred from homology"/>
<keyword evidence="5 7" id="KW-0418">Kinase</keyword>
<evidence type="ECO:0000256" key="4">
    <source>
        <dbReference type="ARBA" id="ARBA00022993"/>
    </source>
</evidence>
<dbReference type="GO" id="GO:0005524">
    <property type="term" value="F:ATP binding"/>
    <property type="evidence" value="ECO:0007669"/>
    <property type="project" value="UniProtKB-UniRule"/>
</dbReference>
<comment type="pathway">
    <text evidence="5">Cofactor biosynthesis; coenzyme A biosynthesis; CoA from (R)-pantothenate: step 5/5.</text>
</comment>
<keyword evidence="5" id="KW-0808">Transferase</keyword>
<dbReference type="PANTHER" id="PTHR10695">
    <property type="entry name" value="DEPHOSPHO-COA KINASE-RELATED"/>
    <property type="match status" value="1"/>
</dbReference>
<evidence type="ECO:0000256" key="2">
    <source>
        <dbReference type="ARBA" id="ARBA00022741"/>
    </source>
</evidence>
<reference evidence="7" key="1">
    <citation type="submission" date="2019-06" db="EMBL/GenBank/DDBJ databases">
        <title>Complete genome sequence of Methylogaea oryzae strain JCM16910.</title>
        <authorList>
            <person name="Asakawa S."/>
        </authorList>
    </citation>
    <scope>NUCLEOTIDE SEQUENCE</scope>
    <source>
        <strain evidence="7">E10</strain>
    </source>
</reference>
<comment type="catalytic activity">
    <reaction evidence="5">
        <text>3'-dephospho-CoA + ATP = ADP + CoA + H(+)</text>
        <dbReference type="Rhea" id="RHEA:18245"/>
        <dbReference type="ChEBI" id="CHEBI:15378"/>
        <dbReference type="ChEBI" id="CHEBI:30616"/>
        <dbReference type="ChEBI" id="CHEBI:57287"/>
        <dbReference type="ChEBI" id="CHEBI:57328"/>
        <dbReference type="ChEBI" id="CHEBI:456216"/>
        <dbReference type="EC" id="2.7.1.24"/>
    </reaction>
</comment>
<feature type="binding site" evidence="5">
    <location>
        <begin position="11"/>
        <end position="16"/>
    </location>
    <ligand>
        <name>ATP</name>
        <dbReference type="ChEBI" id="CHEBI:30616"/>
    </ligand>
</feature>
<dbReference type="Proteomes" id="UP000824988">
    <property type="component" value="Chromosome"/>
</dbReference>
<dbReference type="SUPFAM" id="SSF52540">
    <property type="entry name" value="P-loop containing nucleoside triphosphate hydrolases"/>
    <property type="match status" value="1"/>
</dbReference>
<dbReference type="GO" id="GO:0015937">
    <property type="term" value="P:coenzyme A biosynthetic process"/>
    <property type="evidence" value="ECO:0007669"/>
    <property type="project" value="UniProtKB-UniRule"/>
</dbReference>
<gene>
    <name evidence="5 7" type="primary">coaE</name>
    <name evidence="7" type="ORF">MoryE10_27970</name>
</gene>
<dbReference type="CDD" id="cd02022">
    <property type="entry name" value="DPCK"/>
    <property type="match status" value="1"/>
</dbReference>
<evidence type="ECO:0000256" key="1">
    <source>
        <dbReference type="ARBA" id="ARBA00009018"/>
    </source>
</evidence>
<protein>
    <recommendedName>
        <fullName evidence="5 6">Dephospho-CoA kinase</fullName>
        <ecNumber evidence="5 6">2.7.1.24</ecNumber>
    </recommendedName>
    <alternativeName>
        <fullName evidence="5">Dephosphocoenzyme A kinase</fullName>
    </alternativeName>
</protein>
<name>A0A8D5AJ99_9GAMM</name>
<dbReference type="EMBL" id="AP019782">
    <property type="protein sequence ID" value="BBL72191.1"/>
    <property type="molecule type" value="Genomic_DNA"/>
</dbReference>
<keyword evidence="2 5" id="KW-0547">Nucleotide-binding</keyword>
<dbReference type="GO" id="GO:0004140">
    <property type="term" value="F:dephospho-CoA kinase activity"/>
    <property type="evidence" value="ECO:0007669"/>
    <property type="project" value="UniProtKB-UniRule"/>
</dbReference>
<dbReference type="KEGG" id="moz:MoryE10_27970"/>
<dbReference type="PROSITE" id="PS51219">
    <property type="entry name" value="DPCK"/>
    <property type="match status" value="1"/>
</dbReference>
<keyword evidence="3 5" id="KW-0067">ATP-binding</keyword>
<dbReference type="PANTHER" id="PTHR10695:SF46">
    <property type="entry name" value="BIFUNCTIONAL COENZYME A SYNTHASE-RELATED"/>
    <property type="match status" value="1"/>
</dbReference>
<evidence type="ECO:0000313" key="8">
    <source>
        <dbReference type="Proteomes" id="UP000824988"/>
    </source>
</evidence>
<sequence length="206" mass="22421">MLRIGLTGGIGSGKTTVGRLFAALGVPVLDADEIAHGLTAPGQPGHKAIAEHFGQTVLDPRGAIDRAKLRDLVFAQPPQRLRLEALLHPLVFASLQEATAELNTAYCILTIPLLFETDSRHFVDRVLVVDVPEVLQYQRVRARNGLDDGRIGQILAAQWTRQARLAAADDMIRNDGGLAELEKQVATLHRRYLSIAANQTDADAHD</sequence>
<dbReference type="UniPathway" id="UPA00241">
    <property type="reaction ID" value="UER00356"/>
</dbReference>
<dbReference type="GO" id="GO:0005737">
    <property type="term" value="C:cytoplasm"/>
    <property type="evidence" value="ECO:0007669"/>
    <property type="project" value="UniProtKB-SubCell"/>
</dbReference>
<evidence type="ECO:0000256" key="6">
    <source>
        <dbReference type="NCBIfam" id="TIGR00152"/>
    </source>
</evidence>